<accession>A0A951QJT6</accession>
<reference evidence="1" key="2">
    <citation type="journal article" date="2022" name="Microbiol. Resour. Announc.">
        <title>Metagenome Sequencing to Explore Phylogenomics of Terrestrial Cyanobacteria.</title>
        <authorList>
            <person name="Ward R.D."/>
            <person name="Stajich J.E."/>
            <person name="Johansen J.R."/>
            <person name="Huntemann M."/>
            <person name="Clum A."/>
            <person name="Foster B."/>
            <person name="Foster B."/>
            <person name="Roux S."/>
            <person name="Palaniappan K."/>
            <person name="Varghese N."/>
            <person name="Mukherjee S."/>
            <person name="Reddy T.B.K."/>
            <person name="Daum C."/>
            <person name="Copeland A."/>
            <person name="Chen I.A."/>
            <person name="Ivanova N.N."/>
            <person name="Kyrpides N.C."/>
            <person name="Shapiro N."/>
            <person name="Eloe-Fadrosh E.A."/>
            <person name="Pietrasiak N."/>
        </authorList>
    </citation>
    <scope>NUCLEOTIDE SEQUENCE</scope>
    <source>
        <strain evidence="1">GSE-NOS-MK-12-04C</strain>
    </source>
</reference>
<organism evidence="1 2">
    <name type="scientific">Cyanomargarita calcarea GSE-NOS-MK-12-04C</name>
    <dbReference type="NCBI Taxonomy" id="2839659"/>
    <lineage>
        <taxon>Bacteria</taxon>
        <taxon>Bacillati</taxon>
        <taxon>Cyanobacteriota</taxon>
        <taxon>Cyanophyceae</taxon>
        <taxon>Nostocales</taxon>
        <taxon>Cyanomargaritaceae</taxon>
        <taxon>Cyanomargarita</taxon>
    </lineage>
</organism>
<comment type="caution">
    <text evidence="1">The sequence shown here is derived from an EMBL/GenBank/DDBJ whole genome shotgun (WGS) entry which is preliminary data.</text>
</comment>
<dbReference type="Pfam" id="PF14516">
    <property type="entry name" value="AAA_35"/>
    <property type="match status" value="1"/>
</dbReference>
<evidence type="ECO:0000313" key="1">
    <source>
        <dbReference type="EMBL" id="MBW4667759.1"/>
    </source>
</evidence>
<protein>
    <submittedName>
        <fullName evidence="1">AAA-like domain-containing protein</fullName>
    </submittedName>
</protein>
<dbReference type="AlphaFoldDB" id="A0A951QJT6"/>
<sequence length="51" mass="5928">MQQVIKSDIPVKLDSVQAFKLRSMGLIEPLGNKVQSLCNLYRLYFQERLSE</sequence>
<reference evidence="1" key="1">
    <citation type="submission" date="2021-05" db="EMBL/GenBank/DDBJ databases">
        <authorList>
            <person name="Pietrasiak N."/>
            <person name="Ward R."/>
            <person name="Stajich J.E."/>
            <person name="Kurbessoian T."/>
        </authorList>
    </citation>
    <scope>NUCLEOTIDE SEQUENCE</scope>
    <source>
        <strain evidence="1">GSE-NOS-MK-12-04C</strain>
    </source>
</reference>
<name>A0A951QJT6_9CYAN</name>
<dbReference type="Proteomes" id="UP000729701">
    <property type="component" value="Unassembled WGS sequence"/>
</dbReference>
<dbReference type="EMBL" id="JAHHGZ010000009">
    <property type="protein sequence ID" value="MBW4667759.1"/>
    <property type="molecule type" value="Genomic_DNA"/>
</dbReference>
<evidence type="ECO:0000313" key="2">
    <source>
        <dbReference type="Proteomes" id="UP000729701"/>
    </source>
</evidence>
<proteinExistence type="predicted"/>
<gene>
    <name evidence="1" type="ORF">KME60_10045</name>
</gene>